<comment type="caution">
    <text evidence="1">The sequence shown here is derived from an EMBL/GenBank/DDBJ whole genome shotgun (WGS) entry which is preliminary data.</text>
</comment>
<dbReference type="Proteomes" id="UP000615446">
    <property type="component" value="Unassembled WGS sequence"/>
</dbReference>
<dbReference type="AlphaFoldDB" id="A0A8H3M6W2"/>
<reference evidence="1" key="1">
    <citation type="submission" date="2019-10" db="EMBL/GenBank/DDBJ databases">
        <title>Conservation and host-specific expression of non-tandemly repeated heterogenous ribosome RNA gene in arbuscular mycorrhizal fungi.</title>
        <authorList>
            <person name="Maeda T."/>
            <person name="Kobayashi Y."/>
            <person name="Nakagawa T."/>
            <person name="Ezawa T."/>
            <person name="Yamaguchi K."/>
            <person name="Bino T."/>
            <person name="Nishimoto Y."/>
            <person name="Shigenobu S."/>
            <person name="Kawaguchi M."/>
        </authorList>
    </citation>
    <scope>NUCLEOTIDE SEQUENCE</scope>
    <source>
        <strain evidence="1">HR1</strain>
    </source>
</reference>
<evidence type="ECO:0000313" key="1">
    <source>
        <dbReference type="EMBL" id="GET00225.1"/>
    </source>
</evidence>
<name>A0A8H3M6W2_9GLOM</name>
<proteinExistence type="predicted"/>
<organism evidence="1 2">
    <name type="scientific">Rhizophagus clarus</name>
    <dbReference type="NCBI Taxonomy" id="94130"/>
    <lineage>
        <taxon>Eukaryota</taxon>
        <taxon>Fungi</taxon>
        <taxon>Fungi incertae sedis</taxon>
        <taxon>Mucoromycota</taxon>
        <taxon>Glomeromycotina</taxon>
        <taxon>Glomeromycetes</taxon>
        <taxon>Glomerales</taxon>
        <taxon>Glomeraceae</taxon>
        <taxon>Rhizophagus</taxon>
    </lineage>
</organism>
<accession>A0A8H3M6W2</accession>
<dbReference type="InterPro" id="IPR012337">
    <property type="entry name" value="RNaseH-like_sf"/>
</dbReference>
<dbReference type="OrthoDB" id="2432608at2759"/>
<evidence type="ECO:0000313" key="2">
    <source>
        <dbReference type="Proteomes" id="UP000615446"/>
    </source>
</evidence>
<gene>
    <name evidence="1" type="ORF">RCL2_002669500</name>
</gene>
<dbReference type="EMBL" id="BLAL01000285">
    <property type="protein sequence ID" value="GET00225.1"/>
    <property type="molecule type" value="Genomic_DNA"/>
</dbReference>
<sequence length="447" mass="52143">MMLEKLALDRIGITFSFDGWTNVHEQELMGSILMSSEEQPYVWKATDIMRLLTMRQDKKLKRLRIQHRNTVFLPCFVHQINLCVGDIFKVSPELKSTSQQALKIAVYFKNANNKYFIVPGDTRWNNYFNCCKSLNATKNALRSLATKFEPSTSLTRRRPTDPLTISRNVYNIVMNNSFWELLTKLKQILIPYCPYKANYFTESSKSQISYLHLSKWLVYYYKAWTGNDPKTILTEFDDFSQGTKYPFNDESVAHFGNDIYKYWCWIRSAYPEIGIVRARLFGICVNAASVERLWSSMGFLHTKNRNRLKFSRVLDMAKLQTSITYNQRKEKSNSTMAYINVESEELELPNTNLDEHNKDSNNGENVLVIETDIVGKSDDESDSDDDVEESQIQDQLDQWLKMLQESNENINDLNLDLDIESIDHPAENSNAKWDLKVMFKDNLHCPF</sequence>
<protein>
    <submittedName>
        <fullName evidence="1">Ribonuclease H-like domain-containing protein</fullName>
    </submittedName>
</protein>
<dbReference type="SUPFAM" id="SSF53098">
    <property type="entry name" value="Ribonuclease H-like"/>
    <property type="match status" value="1"/>
</dbReference>